<evidence type="ECO:0000313" key="3">
    <source>
        <dbReference type="Proteomes" id="UP001213979"/>
    </source>
</evidence>
<protein>
    <submittedName>
        <fullName evidence="2">Stage II sporulation protein R</fullName>
    </submittedName>
</protein>
<sequence>MKKLAIVLYIFLLAIGVFVNVYGQQTEAGENAQVMIPDQAIRLRILANSDSDEDQALKRKVRDAVNEQINGWVAHLTSFSQAEQVIRLHLPDIEKTVADVLKKEKSDQTYHVQFGKVHFPTKIYGNYIYPAGEYQAILITLGEGKGANWWCVLFPPLCFLDFSNGEAVKAEEGAKTEVTPASEKAEAHKNEEHMNKKVVNKHQPEADPEKDSTTFVKKEKTTKDHEQEETENSPALQAAGAGTAVMSSSDVVVNDDDDKVEVKFFIKEMIGKIWP</sequence>
<accession>A0ABT5W3I4</accession>
<dbReference type="RefSeq" id="WP_159720624.1">
    <property type="nucleotide sequence ID" value="NZ_JAQOTG010000006.1"/>
</dbReference>
<feature type="compositionally biased region" description="Basic and acidic residues" evidence="1">
    <location>
        <begin position="183"/>
        <end position="195"/>
    </location>
</feature>
<gene>
    <name evidence="2" type="primary">spoIIR</name>
    <name evidence="2" type="ORF">PNH38_08310</name>
</gene>
<dbReference type="Proteomes" id="UP001213979">
    <property type="component" value="Unassembled WGS sequence"/>
</dbReference>
<comment type="caution">
    <text evidence="2">The sequence shown here is derived from an EMBL/GenBank/DDBJ whole genome shotgun (WGS) entry which is preliminary data.</text>
</comment>
<dbReference type="NCBIfam" id="TIGR02837">
    <property type="entry name" value="spore_II_R"/>
    <property type="match status" value="1"/>
</dbReference>
<keyword evidence="3" id="KW-1185">Reference proteome</keyword>
<feature type="region of interest" description="Disordered" evidence="1">
    <location>
        <begin position="173"/>
        <end position="244"/>
    </location>
</feature>
<evidence type="ECO:0000256" key="1">
    <source>
        <dbReference type="SAM" id="MobiDB-lite"/>
    </source>
</evidence>
<organism evidence="2 3">
    <name type="scientific">Anoxybacteroides rupiense</name>
    <dbReference type="NCBI Taxonomy" id="311460"/>
    <lineage>
        <taxon>Bacteria</taxon>
        <taxon>Bacillati</taxon>
        <taxon>Bacillota</taxon>
        <taxon>Bacilli</taxon>
        <taxon>Bacillales</taxon>
        <taxon>Anoxybacillaceae</taxon>
        <taxon>Anoxybacteroides</taxon>
    </lineage>
</organism>
<reference evidence="2 3" key="1">
    <citation type="submission" date="2023-01" db="EMBL/GenBank/DDBJ databases">
        <title>Genome-based reclassification of Anoxybacillus geothermalis as a later heterotypic synonym of Anoxybacillus rupiensis.</title>
        <authorList>
            <person name="Inan Bektas K."/>
            <person name="Canakci S."/>
            <person name="Belduz A.A."/>
            <person name="Guler H.H."/>
        </authorList>
    </citation>
    <scope>NUCLEOTIDE SEQUENCE [LARGE SCALE GENOMIC DNA]</scope>
    <source>
        <strain evidence="2 3">DSM 17127</strain>
    </source>
</reference>
<proteinExistence type="predicted"/>
<dbReference type="InterPro" id="IPR014202">
    <property type="entry name" value="Spore_II_R"/>
</dbReference>
<dbReference type="Pfam" id="PF09551">
    <property type="entry name" value="Spore_II_R"/>
    <property type="match status" value="1"/>
</dbReference>
<feature type="compositionally biased region" description="Basic and acidic residues" evidence="1">
    <location>
        <begin position="202"/>
        <end position="226"/>
    </location>
</feature>
<name>A0ABT5W3I4_9BACL</name>
<dbReference type="EMBL" id="JAQOTG010000006">
    <property type="protein sequence ID" value="MDE8563886.1"/>
    <property type="molecule type" value="Genomic_DNA"/>
</dbReference>
<evidence type="ECO:0000313" key="2">
    <source>
        <dbReference type="EMBL" id="MDE8563886.1"/>
    </source>
</evidence>